<proteinExistence type="predicted"/>
<name>A0ABT2XBM3_9GAMM</name>
<accession>A0ABT2XBM3</accession>
<evidence type="ECO:0000313" key="1">
    <source>
        <dbReference type="EMBL" id="MCV0323344.1"/>
    </source>
</evidence>
<dbReference type="InterPro" id="IPR025412">
    <property type="entry name" value="DUF4304"/>
</dbReference>
<dbReference type="Pfam" id="PF14137">
    <property type="entry name" value="DUF4304"/>
    <property type="match status" value="1"/>
</dbReference>
<gene>
    <name evidence="1" type="ORF">KYJ44_03350</name>
</gene>
<protein>
    <submittedName>
        <fullName evidence="1">DUF4304 domain-containing protein</fullName>
    </submittedName>
</protein>
<keyword evidence="2" id="KW-1185">Reference proteome</keyword>
<dbReference type="EMBL" id="JAHWBK010000002">
    <property type="protein sequence ID" value="MCV0323344.1"/>
    <property type="molecule type" value="Genomic_DNA"/>
</dbReference>
<organism evidence="1 2">
    <name type="scientific">Stenotrophomonas riyadhensis</name>
    <dbReference type="NCBI Taxonomy" id="2859893"/>
    <lineage>
        <taxon>Bacteria</taxon>
        <taxon>Pseudomonadati</taxon>
        <taxon>Pseudomonadota</taxon>
        <taxon>Gammaproteobacteria</taxon>
        <taxon>Lysobacterales</taxon>
        <taxon>Lysobacteraceae</taxon>
        <taxon>Stenotrophomonas</taxon>
    </lineage>
</organism>
<sequence>MRSATIFGRCARRAGFAGTTTTRYRQLGDISLVANHQGSRLGRGFYVNLGVYFSAILDQPLSPLEMEGALKERSTTPYPHVLWRIENTPGLRRPFMQEDLDALLKAGDAVGIEDLLNSALADTLKFVSTQVTRESVRHLSRECRFSAIILKEV</sequence>
<comment type="caution">
    <text evidence="1">The sequence shown here is derived from an EMBL/GenBank/DDBJ whole genome shotgun (WGS) entry which is preliminary data.</text>
</comment>
<evidence type="ECO:0000313" key="2">
    <source>
        <dbReference type="Proteomes" id="UP001208054"/>
    </source>
</evidence>
<dbReference type="Proteomes" id="UP001208054">
    <property type="component" value="Unassembled WGS sequence"/>
</dbReference>
<reference evidence="1 2" key="1">
    <citation type="submission" date="2021-07" db="EMBL/GenBank/DDBJ databases">
        <title>Clinical implication of Pseudomonas aeruginosa: further insight on the antimicrobial resistance.</title>
        <authorList>
            <person name="Macori G."/>
            <person name="Fanning S."/>
            <person name="Alqahtani A."/>
        </authorList>
    </citation>
    <scope>NUCLEOTIDE SEQUENCE [LARGE SCALE GENOMIC DNA]</scope>
    <source>
        <strain evidence="1 2">CFS3442</strain>
    </source>
</reference>